<feature type="signal peptide" evidence="1">
    <location>
        <begin position="1"/>
        <end position="19"/>
    </location>
</feature>
<feature type="chain" id="PRO_5005518460" evidence="1">
    <location>
        <begin position="20"/>
        <end position="111"/>
    </location>
</feature>
<sequence length="111" mass="12371">MKIFILVLLVAVLFYVNSADQLTCKANERPVRCNNWASRNKSCEEGSCQSPTPQPDCEKCQCFDEDGSEEDCEVECVCVYSTLRHPDGDCRDPSDCPVGSPVKHLLPDGRK</sequence>
<dbReference type="AlphaFoldDB" id="A0A0K8RN65"/>
<organism evidence="2">
    <name type="scientific">Ixodes ricinus</name>
    <name type="common">Common tick</name>
    <name type="synonym">Acarus ricinus</name>
    <dbReference type="NCBI Taxonomy" id="34613"/>
    <lineage>
        <taxon>Eukaryota</taxon>
        <taxon>Metazoa</taxon>
        <taxon>Ecdysozoa</taxon>
        <taxon>Arthropoda</taxon>
        <taxon>Chelicerata</taxon>
        <taxon>Arachnida</taxon>
        <taxon>Acari</taxon>
        <taxon>Parasitiformes</taxon>
        <taxon>Ixodida</taxon>
        <taxon>Ixodoidea</taxon>
        <taxon>Ixodidae</taxon>
        <taxon>Ixodinae</taxon>
        <taxon>Ixodes</taxon>
    </lineage>
</organism>
<evidence type="ECO:0000313" key="2">
    <source>
        <dbReference type="EMBL" id="JAA72004.1"/>
    </source>
</evidence>
<protein>
    <submittedName>
        <fullName evidence="2">Putative til domain protein</fullName>
    </submittedName>
</protein>
<reference evidence="2" key="1">
    <citation type="submission" date="2012-12" db="EMBL/GenBank/DDBJ databases">
        <title>Identification and characterization of a phenylalanine ammonia-lyase gene family in Isatis indigotica Fort.</title>
        <authorList>
            <person name="Liu Q."/>
            <person name="Chen J."/>
            <person name="Zhou X."/>
            <person name="Di P."/>
            <person name="Xiao Y."/>
            <person name="Xuan H."/>
            <person name="Zhang L."/>
            <person name="Chen W."/>
        </authorList>
    </citation>
    <scope>NUCLEOTIDE SEQUENCE</scope>
    <source>
        <tissue evidence="2">Salivary gland</tissue>
    </source>
</reference>
<proteinExistence type="evidence at transcript level"/>
<dbReference type="EMBL" id="GADI01001804">
    <property type="protein sequence ID" value="JAA72004.1"/>
    <property type="molecule type" value="mRNA"/>
</dbReference>
<keyword evidence="1" id="KW-0732">Signal</keyword>
<evidence type="ECO:0000256" key="1">
    <source>
        <dbReference type="SAM" id="SignalP"/>
    </source>
</evidence>
<name>A0A0K8RN65_IXORI</name>
<accession>A0A0K8RN65</accession>